<gene>
    <name evidence="1" type="ORF">M998_3368</name>
</gene>
<proteinExistence type="predicted"/>
<reference evidence="1 2" key="1">
    <citation type="submission" date="2016-04" db="EMBL/GenBank/DDBJ databases">
        <title>ATOL: Assembling a taxonomically balanced genome-scale reconstruction of the evolutionary history of the Enterobacteriaceae.</title>
        <authorList>
            <person name="Plunkett G.III."/>
            <person name="Neeno-Eckwall E.C."/>
            <person name="Glasner J.D."/>
            <person name="Perna N.T."/>
        </authorList>
    </citation>
    <scope>NUCLEOTIDE SEQUENCE [LARGE SCALE GENOMIC DNA]</scope>
    <source>
        <strain evidence="1 2">ATCC 35613</strain>
    </source>
</reference>
<evidence type="ECO:0000313" key="1">
    <source>
        <dbReference type="EMBL" id="OAT48423.1"/>
    </source>
</evidence>
<protein>
    <submittedName>
        <fullName evidence="1">Uncharacterized protein</fullName>
    </submittedName>
</protein>
<name>A0A1B7JKH0_9GAMM</name>
<sequence length="51" mass="5901">MHLEYNAKLIIFNKPDNQLISGLIVFIYKFNISELISGITSTLKFILIFLI</sequence>
<comment type="caution">
    <text evidence="1">The sequence shown here is derived from an EMBL/GenBank/DDBJ whole genome shotgun (WGS) entry which is preliminary data.</text>
</comment>
<keyword evidence="2" id="KW-1185">Reference proteome</keyword>
<organism evidence="1 2">
    <name type="scientific">Providencia heimbachae ATCC 35613</name>
    <dbReference type="NCBI Taxonomy" id="1354272"/>
    <lineage>
        <taxon>Bacteria</taxon>
        <taxon>Pseudomonadati</taxon>
        <taxon>Pseudomonadota</taxon>
        <taxon>Gammaproteobacteria</taxon>
        <taxon>Enterobacterales</taxon>
        <taxon>Morganellaceae</taxon>
        <taxon>Providencia</taxon>
    </lineage>
</organism>
<dbReference type="AlphaFoldDB" id="A0A1B7JKH0"/>
<evidence type="ECO:0000313" key="2">
    <source>
        <dbReference type="Proteomes" id="UP000078224"/>
    </source>
</evidence>
<dbReference type="Proteomes" id="UP000078224">
    <property type="component" value="Unassembled WGS sequence"/>
</dbReference>
<dbReference type="EMBL" id="LXEW01000047">
    <property type="protein sequence ID" value="OAT48423.1"/>
    <property type="molecule type" value="Genomic_DNA"/>
</dbReference>
<accession>A0A1B7JKH0</accession>
<dbReference type="PATRIC" id="fig|1354272.4.peg.3444"/>